<dbReference type="GO" id="GO:0032807">
    <property type="term" value="C:DNA ligase IV complex"/>
    <property type="evidence" value="ECO:0007669"/>
    <property type="project" value="TreeGrafter"/>
</dbReference>
<evidence type="ECO:0000259" key="8">
    <source>
        <dbReference type="PROSITE" id="PS50172"/>
    </source>
</evidence>
<keyword evidence="5" id="KW-0234">DNA repair</keyword>
<evidence type="ECO:0000256" key="4">
    <source>
        <dbReference type="ARBA" id="ARBA00023172"/>
    </source>
</evidence>
<dbReference type="SUPFAM" id="SSF52113">
    <property type="entry name" value="BRCT domain"/>
    <property type="match status" value="1"/>
</dbReference>
<organism evidence="9 10">
    <name type="scientific">Panagrellus redivivus</name>
    <name type="common">Microworm</name>
    <dbReference type="NCBI Taxonomy" id="6233"/>
    <lineage>
        <taxon>Eukaryota</taxon>
        <taxon>Metazoa</taxon>
        <taxon>Ecdysozoa</taxon>
        <taxon>Nematoda</taxon>
        <taxon>Chromadorea</taxon>
        <taxon>Rhabditida</taxon>
        <taxon>Tylenchina</taxon>
        <taxon>Panagrolaimomorpha</taxon>
        <taxon>Panagrolaimoidea</taxon>
        <taxon>Panagrolaimidae</taxon>
        <taxon>Panagrellus</taxon>
    </lineage>
</organism>
<dbReference type="InterPro" id="IPR001357">
    <property type="entry name" value="BRCT_dom"/>
</dbReference>
<evidence type="ECO:0000313" key="10">
    <source>
        <dbReference type="WBParaSite" id="Pan_g9323.t1"/>
    </source>
</evidence>
<feature type="domain" description="ATP-dependent DNA ligase family profile" evidence="7">
    <location>
        <begin position="329"/>
        <end position="440"/>
    </location>
</feature>
<dbReference type="PROSITE" id="PS50160">
    <property type="entry name" value="DNA_LIGASE_A3"/>
    <property type="match status" value="1"/>
</dbReference>
<dbReference type="GO" id="GO:0003677">
    <property type="term" value="F:DNA binding"/>
    <property type="evidence" value="ECO:0007669"/>
    <property type="project" value="InterPro"/>
</dbReference>
<evidence type="ECO:0000256" key="5">
    <source>
        <dbReference type="ARBA" id="ARBA00023204"/>
    </source>
</evidence>
<proteinExistence type="predicted"/>
<evidence type="ECO:0000259" key="7">
    <source>
        <dbReference type="PROSITE" id="PS50160"/>
    </source>
</evidence>
<keyword evidence="1" id="KW-0479">Metal-binding</keyword>
<evidence type="ECO:0000256" key="1">
    <source>
        <dbReference type="ARBA" id="ARBA00022723"/>
    </source>
</evidence>
<accession>A0A7E4WBK9</accession>
<dbReference type="PANTHER" id="PTHR45997">
    <property type="entry name" value="DNA LIGASE 4"/>
    <property type="match status" value="1"/>
</dbReference>
<dbReference type="InterPro" id="IPR036420">
    <property type="entry name" value="BRCT_dom_sf"/>
</dbReference>
<reference evidence="9" key="1">
    <citation type="journal article" date="2013" name="Genetics">
        <title>The draft genome and transcriptome of Panagrellus redivivus are shaped by the harsh demands of a free-living lifestyle.</title>
        <authorList>
            <person name="Srinivasan J."/>
            <person name="Dillman A.R."/>
            <person name="Macchietto M.G."/>
            <person name="Heikkinen L."/>
            <person name="Lakso M."/>
            <person name="Fracchia K.M."/>
            <person name="Antoshechkin I."/>
            <person name="Mortazavi A."/>
            <person name="Wong G."/>
            <person name="Sternberg P.W."/>
        </authorList>
    </citation>
    <scope>NUCLEOTIDE SEQUENCE [LARGE SCALE GENOMIC DNA]</scope>
    <source>
        <strain evidence="9">MT8872</strain>
    </source>
</reference>
<reference evidence="10" key="2">
    <citation type="submission" date="2020-10" db="UniProtKB">
        <authorList>
            <consortium name="WormBaseParasite"/>
        </authorList>
    </citation>
    <scope>IDENTIFICATION</scope>
</reference>
<dbReference type="InterPro" id="IPR044125">
    <property type="entry name" value="Adenylation_DNA_ligase_IV"/>
</dbReference>
<dbReference type="CDD" id="cd07903">
    <property type="entry name" value="Adenylation_DNA_ligase_IV"/>
    <property type="match status" value="1"/>
</dbReference>
<dbReference type="InterPro" id="IPR029710">
    <property type="entry name" value="LIG4"/>
</dbReference>
<feature type="region of interest" description="Disordered" evidence="6">
    <location>
        <begin position="728"/>
        <end position="750"/>
    </location>
</feature>
<evidence type="ECO:0000313" key="9">
    <source>
        <dbReference type="Proteomes" id="UP000492821"/>
    </source>
</evidence>
<dbReference type="GO" id="GO:0006297">
    <property type="term" value="P:nucleotide-excision repair, DNA gap filling"/>
    <property type="evidence" value="ECO:0007669"/>
    <property type="project" value="TreeGrafter"/>
</dbReference>
<dbReference type="GO" id="GO:0005958">
    <property type="term" value="C:DNA-dependent protein kinase-DNA ligase 4 complex"/>
    <property type="evidence" value="ECO:0007669"/>
    <property type="project" value="TreeGrafter"/>
</dbReference>
<evidence type="ECO:0000256" key="3">
    <source>
        <dbReference type="ARBA" id="ARBA00022842"/>
    </source>
</evidence>
<dbReference type="PROSITE" id="PS50172">
    <property type="entry name" value="BRCT"/>
    <property type="match status" value="1"/>
</dbReference>
<name>A0A7E4WBK9_PANRE</name>
<dbReference type="GO" id="GO:0046872">
    <property type="term" value="F:metal ion binding"/>
    <property type="evidence" value="ECO:0007669"/>
    <property type="project" value="UniProtKB-KW"/>
</dbReference>
<dbReference type="InterPro" id="IPR012310">
    <property type="entry name" value="DNA_ligase_ATP-dep_cent"/>
</dbReference>
<dbReference type="AlphaFoldDB" id="A0A7E4WBK9"/>
<keyword evidence="2" id="KW-0227">DNA damage</keyword>
<dbReference type="GO" id="GO:0006310">
    <property type="term" value="P:DNA recombination"/>
    <property type="evidence" value="ECO:0007669"/>
    <property type="project" value="UniProtKB-KW"/>
</dbReference>
<keyword evidence="9" id="KW-1185">Reference proteome</keyword>
<dbReference type="PANTHER" id="PTHR45997:SF1">
    <property type="entry name" value="DNA LIGASE 4"/>
    <property type="match status" value="1"/>
</dbReference>
<dbReference type="Proteomes" id="UP000492821">
    <property type="component" value="Unassembled WGS sequence"/>
</dbReference>
<keyword evidence="3" id="KW-0460">Magnesium</keyword>
<protein>
    <submittedName>
        <fullName evidence="10">DNA ligase IV</fullName>
    </submittedName>
</protein>
<dbReference type="GO" id="GO:0003910">
    <property type="term" value="F:DNA ligase (ATP) activity"/>
    <property type="evidence" value="ECO:0007669"/>
    <property type="project" value="InterPro"/>
</dbReference>
<dbReference type="GO" id="GO:0005524">
    <property type="term" value="F:ATP binding"/>
    <property type="evidence" value="ECO:0007669"/>
    <property type="project" value="InterPro"/>
</dbReference>
<evidence type="ECO:0000256" key="6">
    <source>
        <dbReference type="SAM" id="MobiDB-lite"/>
    </source>
</evidence>
<dbReference type="Pfam" id="PF01068">
    <property type="entry name" value="DNA_ligase_A_M"/>
    <property type="match status" value="1"/>
</dbReference>
<dbReference type="SUPFAM" id="SSF56091">
    <property type="entry name" value="DNA ligase/mRNA capping enzyme, catalytic domain"/>
    <property type="match status" value="1"/>
</dbReference>
<keyword evidence="4" id="KW-0233">DNA recombination</keyword>
<evidence type="ECO:0000256" key="2">
    <source>
        <dbReference type="ARBA" id="ARBA00022763"/>
    </source>
</evidence>
<dbReference type="GO" id="GO:0006303">
    <property type="term" value="P:double-strand break repair via nonhomologous end joining"/>
    <property type="evidence" value="ECO:0007669"/>
    <property type="project" value="TreeGrafter"/>
</dbReference>
<dbReference type="Gene3D" id="3.40.50.10190">
    <property type="entry name" value="BRCT domain"/>
    <property type="match status" value="1"/>
</dbReference>
<sequence length="750" mass="86105">MSTYHDHRWTFSEFAGHLKRLSETPRPFFEVAFKTFLAEFTFYAVDINDTLDNHLKDVFQISINSPFAGALPEAILQAHWDKDEVMSLPNDLSKLSDSHFATISAYLHRIDTKPIVPPPDLSFEAVIRNLEAVMNPSLSLSDALETLKFLPSLDDNAIHWAFRILTNNVLKEMKADRPKISDYLSYEVIRRRSKQNYDDVIGSPQAPMLLTKTSTNPNDYVDKIRKYCGDAFYMETKYDGERLHVHKMRNHYKFFSRKGIDYSHKLGTDSSKEFAAKINGLFIDQVTHVVLDCELLVWDRVTKKLVGKNEKASDGKIYDVKNLLESRDDDTVAVNRTLCVFDVLHLNGTDLLEWTLEARIRLLKSLFKPEALTADTLFLTEHTLTTKRQQFLDYYNNAMKERLEGVVVKSLYSTYRIGSRAQQNGWFKVKPDYSASNTLDLAIVAVREKNTRILAFEVAALVSKNPLLFKIVGSVTPFIKRLDKQRLIGLLKRETGDFLDNRCPDWVQRPLTMDKNIRFVHLKCIEVVEVRASGLMRGSLRFPSIVCVRGDKEVLDIDTVKDVEEYEDNLRKAIETNRTDESDTTTIRLSRKRRLETIPSQFRKYDNDPQSQSPDVPVVCPINVTTVSRAQMEELSQLGLSFCPNFTKTTSVVVTDQPNAFKVKSAINQNLCHVIRADWLKRCIDEAAIVEWKEREVIFSSDNATFNLLEDVREKDYQPFSFDEAVEADSDVSEGEFNFGDELDEVPAEE</sequence>
<feature type="domain" description="BRCT" evidence="8">
    <location>
        <begin position="635"/>
        <end position="697"/>
    </location>
</feature>
<dbReference type="WBParaSite" id="Pan_g9323.t1">
    <property type="protein sequence ID" value="Pan_g9323.t1"/>
    <property type="gene ID" value="Pan_g9323"/>
</dbReference>
<dbReference type="Gene3D" id="3.30.470.30">
    <property type="entry name" value="DNA ligase/mRNA capping enzyme"/>
    <property type="match status" value="1"/>
</dbReference>